<sequence>MSRMPDRRTHAYRPDLASAALKGVVEAERFVEGLPAHVTVPVADLRPEPDMAAGIDTQLLRGEEVAVFERRNGWAFVQARLDHYVGYLPENQIAEGEAAATHIVVVPRSFSYPGPELKRPPLSVLSLGSRLKVAGEAETRGTRYLLLETGEAVIAAHCLPLGSWASPDPVSIALRFLETPYLWGGRSGFGIDCSGLVQLAHQMTGRLAPRDSDMQRDGYGDPVAIETLERGDLVFWKGHVGIMEDPETLLHASGHTMSVTREGFREAVERIGYLYGPPTLCRRPV</sequence>
<keyword evidence="4" id="KW-0788">Thiol protease</keyword>
<dbReference type="InterPro" id="IPR051202">
    <property type="entry name" value="Peptidase_C40"/>
</dbReference>
<dbReference type="InterPro" id="IPR000064">
    <property type="entry name" value="NLP_P60_dom"/>
</dbReference>
<dbReference type="Gene3D" id="2.30.30.40">
    <property type="entry name" value="SH3 Domains"/>
    <property type="match status" value="1"/>
</dbReference>
<dbReference type="PROSITE" id="PS51935">
    <property type="entry name" value="NLPC_P60"/>
    <property type="match status" value="1"/>
</dbReference>
<dbReference type="Gene3D" id="3.90.1720.10">
    <property type="entry name" value="endopeptidase domain like (from Nostoc punctiforme)"/>
    <property type="match status" value="1"/>
</dbReference>
<evidence type="ECO:0000259" key="5">
    <source>
        <dbReference type="PROSITE" id="PS51935"/>
    </source>
</evidence>
<organism evidence="6 7">
    <name type="scientific">Gellertiella hungarica</name>
    <dbReference type="NCBI Taxonomy" id="1572859"/>
    <lineage>
        <taxon>Bacteria</taxon>
        <taxon>Pseudomonadati</taxon>
        <taxon>Pseudomonadota</taxon>
        <taxon>Alphaproteobacteria</taxon>
        <taxon>Hyphomicrobiales</taxon>
        <taxon>Rhizobiaceae</taxon>
        <taxon>Gellertiella</taxon>
    </lineage>
</organism>
<accession>A0A7W6J7X5</accession>
<evidence type="ECO:0000256" key="2">
    <source>
        <dbReference type="ARBA" id="ARBA00022670"/>
    </source>
</evidence>
<dbReference type="Pfam" id="PF00877">
    <property type="entry name" value="NLPC_P60"/>
    <property type="match status" value="1"/>
</dbReference>
<comment type="similarity">
    <text evidence="1">Belongs to the peptidase C40 family.</text>
</comment>
<dbReference type="EMBL" id="JACIEZ010000009">
    <property type="protein sequence ID" value="MBB4066450.1"/>
    <property type="molecule type" value="Genomic_DNA"/>
</dbReference>
<dbReference type="InterPro" id="IPR038765">
    <property type="entry name" value="Papain-like_cys_pep_sf"/>
</dbReference>
<dbReference type="GO" id="GO:0008234">
    <property type="term" value="F:cysteine-type peptidase activity"/>
    <property type="evidence" value="ECO:0007669"/>
    <property type="project" value="UniProtKB-KW"/>
</dbReference>
<evidence type="ECO:0000256" key="3">
    <source>
        <dbReference type="ARBA" id="ARBA00022801"/>
    </source>
</evidence>
<evidence type="ECO:0000313" key="6">
    <source>
        <dbReference type="EMBL" id="MBB4066450.1"/>
    </source>
</evidence>
<evidence type="ECO:0000256" key="1">
    <source>
        <dbReference type="ARBA" id="ARBA00007074"/>
    </source>
</evidence>
<comment type="caution">
    <text evidence="6">The sequence shown here is derived from an EMBL/GenBank/DDBJ whole genome shotgun (WGS) entry which is preliminary data.</text>
</comment>
<keyword evidence="3 6" id="KW-0378">Hydrolase</keyword>
<proteinExistence type="inferred from homology"/>
<feature type="domain" description="NlpC/P60" evidence="5">
    <location>
        <begin position="163"/>
        <end position="285"/>
    </location>
</feature>
<dbReference type="AlphaFoldDB" id="A0A7W6J7X5"/>
<name>A0A7W6J7X5_9HYPH</name>
<keyword evidence="2" id="KW-0645">Protease</keyword>
<dbReference type="Pfam" id="PF18348">
    <property type="entry name" value="SH3_16"/>
    <property type="match status" value="1"/>
</dbReference>
<dbReference type="PANTHER" id="PTHR47053:SF1">
    <property type="entry name" value="MUREIN DD-ENDOPEPTIDASE MEPH-RELATED"/>
    <property type="match status" value="1"/>
</dbReference>
<dbReference type="GO" id="GO:0006508">
    <property type="term" value="P:proteolysis"/>
    <property type="evidence" value="ECO:0007669"/>
    <property type="project" value="UniProtKB-KW"/>
</dbReference>
<dbReference type="InterPro" id="IPR041382">
    <property type="entry name" value="SH3_16"/>
</dbReference>
<dbReference type="Proteomes" id="UP000528286">
    <property type="component" value="Unassembled WGS sequence"/>
</dbReference>
<evidence type="ECO:0000256" key="4">
    <source>
        <dbReference type="ARBA" id="ARBA00022807"/>
    </source>
</evidence>
<dbReference type="PANTHER" id="PTHR47053">
    <property type="entry name" value="MUREIN DD-ENDOPEPTIDASE MEPH-RELATED"/>
    <property type="match status" value="1"/>
</dbReference>
<protein>
    <submittedName>
        <fullName evidence="6">Cell wall-associated NlpC family hydrolase</fullName>
    </submittedName>
</protein>
<keyword evidence="7" id="KW-1185">Reference proteome</keyword>
<dbReference type="RefSeq" id="WP_246365813.1">
    <property type="nucleotide sequence ID" value="NZ_JACIEZ010000009.1"/>
</dbReference>
<dbReference type="SUPFAM" id="SSF54001">
    <property type="entry name" value="Cysteine proteinases"/>
    <property type="match status" value="1"/>
</dbReference>
<evidence type="ECO:0000313" key="7">
    <source>
        <dbReference type="Proteomes" id="UP000528286"/>
    </source>
</evidence>
<reference evidence="6 7" key="1">
    <citation type="submission" date="2020-08" db="EMBL/GenBank/DDBJ databases">
        <title>Genomic Encyclopedia of Type Strains, Phase IV (KMG-IV): sequencing the most valuable type-strain genomes for metagenomic binning, comparative biology and taxonomic classification.</title>
        <authorList>
            <person name="Goeker M."/>
        </authorList>
    </citation>
    <scope>NUCLEOTIDE SEQUENCE [LARGE SCALE GENOMIC DNA]</scope>
    <source>
        <strain evidence="6 7">DSM 29853</strain>
    </source>
</reference>
<gene>
    <name evidence="6" type="ORF">GGR23_003665</name>
</gene>